<dbReference type="Proteomes" id="UP001595921">
    <property type="component" value="Unassembled WGS sequence"/>
</dbReference>
<evidence type="ECO:0000256" key="1">
    <source>
        <dbReference type="SAM" id="MobiDB-lite"/>
    </source>
</evidence>
<dbReference type="RefSeq" id="WP_267623879.1">
    <property type="nucleotide sequence ID" value="NZ_JAODIW010000008.1"/>
</dbReference>
<accession>A0ABD5PCD0</accession>
<feature type="region of interest" description="Disordered" evidence="1">
    <location>
        <begin position="20"/>
        <end position="93"/>
    </location>
</feature>
<dbReference type="AlphaFoldDB" id="A0ABD5PCD0"/>
<evidence type="ECO:0000313" key="2">
    <source>
        <dbReference type="EMBL" id="MFC4358403.1"/>
    </source>
</evidence>
<gene>
    <name evidence="2" type="ORF">ACFO0N_10650</name>
</gene>
<dbReference type="PROSITE" id="PS51257">
    <property type="entry name" value="PROKAR_LIPOPROTEIN"/>
    <property type="match status" value="1"/>
</dbReference>
<feature type="compositionally biased region" description="Gly residues" evidence="1">
    <location>
        <begin position="49"/>
        <end position="77"/>
    </location>
</feature>
<keyword evidence="3" id="KW-1185">Reference proteome</keyword>
<comment type="caution">
    <text evidence="2">The sequence shown here is derived from an EMBL/GenBank/DDBJ whole genome shotgun (WGS) entry which is preliminary data.</text>
</comment>
<dbReference type="EMBL" id="JBHSDS010000006">
    <property type="protein sequence ID" value="MFC4358403.1"/>
    <property type="molecule type" value="Genomic_DNA"/>
</dbReference>
<reference evidence="2 3" key="1">
    <citation type="journal article" date="2019" name="Int. J. Syst. Evol. Microbiol.">
        <title>The Global Catalogue of Microorganisms (GCM) 10K type strain sequencing project: providing services to taxonomists for standard genome sequencing and annotation.</title>
        <authorList>
            <consortium name="The Broad Institute Genomics Platform"/>
            <consortium name="The Broad Institute Genome Sequencing Center for Infectious Disease"/>
            <person name="Wu L."/>
            <person name="Ma J."/>
        </authorList>
    </citation>
    <scope>NUCLEOTIDE SEQUENCE [LARGE SCALE GENOMIC DNA]</scope>
    <source>
        <strain evidence="2 3">CGMCC 1.12553</strain>
    </source>
</reference>
<evidence type="ECO:0000313" key="3">
    <source>
        <dbReference type="Proteomes" id="UP001595921"/>
    </source>
</evidence>
<proteinExistence type="predicted"/>
<protein>
    <recommendedName>
        <fullName evidence="4">Secreted protein</fullName>
    </recommendedName>
</protein>
<organism evidence="2 3">
    <name type="scientific">Halobium salinum</name>
    <dbReference type="NCBI Taxonomy" id="1364940"/>
    <lineage>
        <taxon>Archaea</taxon>
        <taxon>Methanobacteriati</taxon>
        <taxon>Methanobacteriota</taxon>
        <taxon>Stenosarchaea group</taxon>
        <taxon>Halobacteria</taxon>
        <taxon>Halobacteriales</taxon>
        <taxon>Haloferacaceae</taxon>
        <taxon>Halobium</taxon>
    </lineage>
</organism>
<name>A0ABD5PCD0_9EURY</name>
<evidence type="ECO:0008006" key="4">
    <source>
        <dbReference type="Google" id="ProtNLM"/>
    </source>
</evidence>
<sequence length="191" mass="18492">MKRRSFVAAMVTGTAAAVSGCIAGDSGSDARNESGATTDEPTDGSDAGDAGGGDNGTGGGDDGTGGGNGSDDSGGGSNPSVANTELTPKQECGGADGASVEFVSDAVTAVGCIQGPNGCHVPKLQDAAMSGETLRITVTTEKEGGADTACTQAIVDRGYEATVSLSGGMPATVEVVHVAMGETKTVATVER</sequence>
<feature type="compositionally biased region" description="Polar residues" evidence="1">
    <location>
        <begin position="78"/>
        <end position="87"/>
    </location>
</feature>